<proteinExistence type="predicted"/>
<name>W1IV12_9GAMM</name>
<comment type="caution">
    <text evidence="1">The sequence shown here is derived from an EMBL/GenBank/DDBJ whole genome shotgun (WGS) entry which is preliminary data.</text>
</comment>
<protein>
    <submittedName>
        <fullName evidence="1">Uncharacterized protein</fullName>
    </submittedName>
</protein>
<dbReference type="AlphaFoldDB" id="W1IV12"/>
<keyword evidence="2" id="KW-1185">Reference proteome</keyword>
<sequence length="132" mass="14890">MGVGNYILKRLMNHRILRSADVTQGYLHFGADELQEPAKRIEQAILEHAGLVENNKLVRKQWPNAKIILAADNDWHEQGERDKNGKLKKNVGKIAAEKAALSVGGYLYHRLKKKPIGMIIASVTALRQQSKR</sequence>
<evidence type="ECO:0000313" key="2">
    <source>
        <dbReference type="Proteomes" id="UP000019202"/>
    </source>
</evidence>
<evidence type="ECO:0000313" key="1">
    <source>
        <dbReference type="EMBL" id="CDL82337.1"/>
    </source>
</evidence>
<dbReference type="EMBL" id="CBXF010000077">
    <property type="protein sequence ID" value="CDL82337.1"/>
    <property type="molecule type" value="Genomic_DNA"/>
</dbReference>
<gene>
    <name evidence="1" type="ORF">XSR1_20160</name>
</gene>
<accession>W1IV12</accession>
<reference evidence="1" key="1">
    <citation type="submission" date="2013-11" db="EMBL/GenBank/DDBJ databases">
        <title>Draft genome sequence and annotation of the entomopathogenic bacteria, Xenorhabdus cabanillasi strain JM26 and Xenorhabdus szentirmai strain DSM 16338.</title>
        <authorList>
            <person name="Gualtieri M."/>
            <person name="Ogier J.C."/>
            <person name="Pages S."/>
            <person name="Givaudan A."/>
            <person name="Gaudriault S."/>
        </authorList>
    </citation>
    <scope>NUCLEOTIDE SEQUENCE [LARGE SCALE GENOMIC DNA]</scope>
    <source>
        <strain evidence="1">DSM 16338</strain>
    </source>
</reference>
<dbReference type="STRING" id="1427518.XSR1_20160"/>
<dbReference type="Proteomes" id="UP000019202">
    <property type="component" value="Unassembled WGS sequence"/>
</dbReference>
<organism evidence="1 2">
    <name type="scientific">Xenorhabdus szentirmaii DSM 16338</name>
    <dbReference type="NCBI Taxonomy" id="1427518"/>
    <lineage>
        <taxon>Bacteria</taxon>
        <taxon>Pseudomonadati</taxon>
        <taxon>Pseudomonadota</taxon>
        <taxon>Gammaproteobacteria</taxon>
        <taxon>Enterobacterales</taxon>
        <taxon>Morganellaceae</taxon>
        <taxon>Xenorhabdus</taxon>
    </lineage>
</organism>